<dbReference type="Pfam" id="PF13414">
    <property type="entry name" value="TPR_11"/>
    <property type="match status" value="1"/>
</dbReference>
<dbReference type="GO" id="GO:0000030">
    <property type="term" value="F:mannosyltransferase activity"/>
    <property type="evidence" value="ECO:0007669"/>
    <property type="project" value="TreeGrafter"/>
</dbReference>
<evidence type="ECO:0000313" key="3">
    <source>
        <dbReference type="EMBL" id="AXG74814.1"/>
    </source>
</evidence>
<dbReference type="GO" id="GO:0035269">
    <property type="term" value="P:protein O-linked glycosylation via mannose"/>
    <property type="evidence" value="ECO:0007669"/>
    <property type="project" value="TreeGrafter"/>
</dbReference>
<evidence type="ECO:0000313" key="4">
    <source>
        <dbReference type="Proteomes" id="UP000253951"/>
    </source>
</evidence>
<feature type="signal peptide" evidence="2">
    <location>
        <begin position="1"/>
        <end position="18"/>
    </location>
</feature>
<organism evidence="3 4">
    <name type="scientific">Flavobacterium arcticum</name>
    <dbReference type="NCBI Taxonomy" id="1784713"/>
    <lineage>
        <taxon>Bacteria</taxon>
        <taxon>Pseudomonadati</taxon>
        <taxon>Bacteroidota</taxon>
        <taxon>Flavobacteriia</taxon>
        <taxon>Flavobacteriales</taxon>
        <taxon>Flavobacteriaceae</taxon>
        <taxon>Flavobacterium</taxon>
    </lineage>
</organism>
<dbReference type="SUPFAM" id="SSF48452">
    <property type="entry name" value="TPR-like"/>
    <property type="match status" value="2"/>
</dbReference>
<evidence type="ECO:0000256" key="1">
    <source>
        <dbReference type="PROSITE-ProRule" id="PRU00339"/>
    </source>
</evidence>
<feature type="chain" id="PRO_5016921921" evidence="2">
    <location>
        <begin position="19"/>
        <end position="425"/>
    </location>
</feature>
<keyword evidence="4" id="KW-1185">Reference proteome</keyword>
<protein>
    <submittedName>
        <fullName evidence="3">Tetratricopeptide repeat protein</fullName>
    </submittedName>
</protein>
<accession>A0A345HE04</accession>
<dbReference type="PROSITE" id="PS50293">
    <property type="entry name" value="TPR_REGION"/>
    <property type="match status" value="1"/>
</dbReference>
<dbReference type="Gene3D" id="1.25.40.10">
    <property type="entry name" value="Tetratricopeptide repeat domain"/>
    <property type="match status" value="3"/>
</dbReference>
<dbReference type="SMART" id="SM00028">
    <property type="entry name" value="TPR"/>
    <property type="match status" value="4"/>
</dbReference>
<reference evidence="3 4" key="1">
    <citation type="submission" date="2018-07" db="EMBL/GenBank/DDBJ databases">
        <title>Complete genome sequence of Flavobacterium arcticum type strain SM1502T.</title>
        <authorList>
            <person name="Li Y."/>
            <person name="Li D.-D."/>
        </authorList>
    </citation>
    <scope>NUCLEOTIDE SEQUENCE [LARGE SCALE GENOMIC DNA]</scope>
    <source>
        <strain evidence="3 4">SM1502</strain>
    </source>
</reference>
<proteinExistence type="predicted"/>
<name>A0A345HE04_9FLAO</name>
<feature type="repeat" description="TPR" evidence="1">
    <location>
        <begin position="303"/>
        <end position="336"/>
    </location>
</feature>
<dbReference type="EMBL" id="CP031188">
    <property type="protein sequence ID" value="AXG74814.1"/>
    <property type="molecule type" value="Genomic_DNA"/>
</dbReference>
<dbReference type="RefSeq" id="WP_114678572.1">
    <property type="nucleotide sequence ID" value="NZ_CP031188.1"/>
</dbReference>
<gene>
    <name evidence="3" type="ORF">DVK85_11465</name>
</gene>
<dbReference type="AlphaFoldDB" id="A0A345HE04"/>
<dbReference type="Proteomes" id="UP000253951">
    <property type="component" value="Chromosome"/>
</dbReference>
<dbReference type="PROSITE" id="PS50005">
    <property type="entry name" value="TPR"/>
    <property type="match status" value="1"/>
</dbReference>
<dbReference type="InterPro" id="IPR011990">
    <property type="entry name" value="TPR-like_helical_dom_sf"/>
</dbReference>
<dbReference type="PANTHER" id="PTHR44395">
    <property type="match status" value="1"/>
</dbReference>
<sequence>MKKYLIAASLLLSVSVFAQKDELKALRKMSRDVFPEAKDFNDYKSQLSALESKIGAADEEQKADYYYYKGVYGLAQMKANKASAKTYLDPTIESFNKVIELESGMKKKKHSEQINNMFYPELRSELINAASALGKQQKYKEAYPLYEKVYRISSKDTVYLYNAAAYAVNSQQYPKALEYYKELQQVGFTGTVLNYTAKNPKGEVEYFGDKKVRDLYVAQQSYTEPAIYREESKKGDIIKNIALIYINQGEKEKGMAALAEAKKANPDDTSLLMAEAQIYLEAKDYENYKKAVTQVLNQGSQDPNLYFNLGVTSSKSGQNEEATLYYKKAIELKPDFVEAYQNLGILQLEGEDAIVKEMNDLGTSSKEMKRYDALKKQRDDMYKQAVIYLEKAHEIKPEDENIKNILGTLYQGLEMMDKYKALKAE</sequence>
<dbReference type="OrthoDB" id="1149028at2"/>
<dbReference type="KEGG" id="fat:DVK85_11465"/>
<dbReference type="PANTHER" id="PTHR44395:SF1">
    <property type="entry name" value="PROTEIN O-MANNOSYL-TRANSFERASE TMTC3"/>
    <property type="match status" value="1"/>
</dbReference>
<keyword evidence="2" id="KW-0732">Signal</keyword>
<dbReference type="Pfam" id="PF13181">
    <property type="entry name" value="TPR_8"/>
    <property type="match status" value="1"/>
</dbReference>
<keyword evidence="1" id="KW-0802">TPR repeat</keyword>
<dbReference type="InterPro" id="IPR019734">
    <property type="entry name" value="TPR_rpt"/>
</dbReference>
<evidence type="ECO:0000256" key="2">
    <source>
        <dbReference type="SAM" id="SignalP"/>
    </source>
</evidence>